<feature type="region of interest" description="Disordered" evidence="2">
    <location>
        <begin position="377"/>
        <end position="400"/>
    </location>
</feature>
<dbReference type="STRING" id="1081105.A0A166XQA2"/>
<keyword evidence="4" id="KW-1185">Reference proteome</keyword>
<keyword evidence="1" id="KW-0175">Coiled coil</keyword>
<gene>
    <name evidence="3" type="ORF">NOR_07669</name>
</gene>
<feature type="coiled-coil region" evidence="1">
    <location>
        <begin position="11"/>
        <end position="65"/>
    </location>
</feature>
<name>A0A166XQA2_METRR</name>
<comment type="caution">
    <text evidence="3">The sequence shown here is derived from an EMBL/GenBank/DDBJ whole genome shotgun (WGS) entry which is preliminary data.</text>
</comment>
<feature type="region of interest" description="Disordered" evidence="2">
    <location>
        <begin position="428"/>
        <end position="462"/>
    </location>
</feature>
<feature type="region of interest" description="Disordered" evidence="2">
    <location>
        <begin position="293"/>
        <end position="358"/>
    </location>
</feature>
<feature type="compositionally biased region" description="Polar residues" evidence="2">
    <location>
        <begin position="314"/>
        <end position="323"/>
    </location>
</feature>
<evidence type="ECO:0008006" key="5">
    <source>
        <dbReference type="Google" id="ProtNLM"/>
    </source>
</evidence>
<feature type="region of interest" description="Disordered" evidence="2">
    <location>
        <begin position="243"/>
        <end position="280"/>
    </location>
</feature>
<reference evidence="3 4" key="1">
    <citation type="journal article" date="2016" name="Genome Biol. Evol.">
        <title>Divergent and convergent evolution of fungal pathogenicity.</title>
        <authorList>
            <person name="Shang Y."/>
            <person name="Xiao G."/>
            <person name="Zheng P."/>
            <person name="Cen K."/>
            <person name="Zhan S."/>
            <person name="Wang C."/>
        </authorList>
    </citation>
    <scope>NUCLEOTIDE SEQUENCE [LARGE SCALE GENOMIC DNA]</scope>
    <source>
        <strain evidence="3 4">RCEF 4871</strain>
    </source>
</reference>
<sequence length="599" mass="66779">MQLEHKRAHDREAQRANRRRVKERITRLEQELEERRAQIGSSKVCQELLRRNRFLEERVARYKNGHASSPTLADSTPDFVTEGSVFFDYQDSTDFVSHDVYPYLADEFSESTTQIQPSDTIITRVHQPTPVSLGSLAIGSSTASCPPQSTIAETPGTGTFHHANHSTIPACALDASTVKSGLFEDIDVWRRSWNVGRQHGESRVGLQMQTLANGWDNNISQKMRTRYSQNGGCFQDTSLRSQHIPEYGPSLIPPWPSARPQKRDRHGANNPPPEQNPYEKTKASVLYTGLSRTQGEARADRPPHNQALAEKTNPGVSSKPSTSGKRKRQADDPRQHQIISKKPKVSGTAHRPSTFPPEFYDHLSKIWLTRRALRELDQRNKNHPQPKPLATRVRRPRGSKDLALTSLCASTGGPDLSGLLRGYQDPTSSVIASPSVSSASSRRTRSAKATSVSSRSKRSSAYDSNFEQHLIDHNIYPLLYDLPDDRRPPKPANWEETRAALKGPRASLSPSGIPQSTFDDFQRKTRTKSEGTVMRYVVPFIAGNTDIPNEGHLPFINLDSITGGTTVNPVPDFFDGARAGALEKTVPDDLDKIKMTWTS</sequence>
<organism evidence="3 4">
    <name type="scientific">Metarhizium rileyi (strain RCEF 4871)</name>
    <name type="common">Nomuraea rileyi</name>
    <dbReference type="NCBI Taxonomy" id="1649241"/>
    <lineage>
        <taxon>Eukaryota</taxon>
        <taxon>Fungi</taxon>
        <taxon>Dikarya</taxon>
        <taxon>Ascomycota</taxon>
        <taxon>Pezizomycotina</taxon>
        <taxon>Sordariomycetes</taxon>
        <taxon>Hypocreomycetidae</taxon>
        <taxon>Hypocreales</taxon>
        <taxon>Clavicipitaceae</taxon>
        <taxon>Metarhizium</taxon>
    </lineage>
</organism>
<protein>
    <recommendedName>
        <fullName evidence="5">BZIP domain-containing protein</fullName>
    </recommendedName>
</protein>
<accession>A0A166XQA2</accession>
<dbReference type="OrthoDB" id="4939599at2759"/>
<dbReference type="AlphaFoldDB" id="A0A166XQA2"/>
<feature type="compositionally biased region" description="Low complexity" evidence="2">
    <location>
        <begin position="428"/>
        <end position="454"/>
    </location>
</feature>
<evidence type="ECO:0000256" key="2">
    <source>
        <dbReference type="SAM" id="MobiDB-lite"/>
    </source>
</evidence>
<dbReference type="EMBL" id="AZHC01000037">
    <property type="protein sequence ID" value="OAA36063.1"/>
    <property type="molecule type" value="Genomic_DNA"/>
</dbReference>
<dbReference type="CDD" id="cd14688">
    <property type="entry name" value="bZIP_YAP"/>
    <property type="match status" value="1"/>
</dbReference>
<evidence type="ECO:0000256" key="1">
    <source>
        <dbReference type="SAM" id="Coils"/>
    </source>
</evidence>
<dbReference type="Proteomes" id="UP000243498">
    <property type="component" value="Unassembled WGS sequence"/>
</dbReference>
<evidence type="ECO:0000313" key="4">
    <source>
        <dbReference type="Proteomes" id="UP000243498"/>
    </source>
</evidence>
<evidence type="ECO:0000313" key="3">
    <source>
        <dbReference type="EMBL" id="OAA36063.1"/>
    </source>
</evidence>
<proteinExistence type="predicted"/>